<dbReference type="PANTHER" id="PTHR39210:SF1">
    <property type="entry name" value="HEPARIN-SULFATE LYASE"/>
    <property type="match status" value="1"/>
</dbReference>
<evidence type="ECO:0000256" key="4">
    <source>
        <dbReference type="ARBA" id="ARBA00023239"/>
    </source>
</evidence>
<evidence type="ECO:0000313" key="7">
    <source>
        <dbReference type="Proteomes" id="UP000515563"/>
    </source>
</evidence>
<dbReference type="KEGG" id="kqi:F1D05_06720"/>
<gene>
    <name evidence="6" type="ORF">F1D05_06720</name>
</gene>
<name>A0A7G6WUI4_9ACTN</name>
<dbReference type="Gene3D" id="1.50.10.100">
    <property type="entry name" value="Chondroitin AC/alginate lyase"/>
    <property type="match status" value="1"/>
</dbReference>
<reference evidence="6 7" key="2">
    <citation type="journal article" date="2020" name="Microbiol. Resour. Announc.">
        <title>Antarctic desert soil bacteria exhibit high novel natural product potential, evaluated through long-read genome sequencing and comparative genomics.</title>
        <authorList>
            <person name="Benaud N."/>
            <person name="Edwards R.J."/>
            <person name="Amos T.G."/>
            <person name="D'Agostino P.M."/>
            <person name="Gutierrez-Chavez C."/>
            <person name="Montgomery K."/>
            <person name="Nicetic I."/>
            <person name="Ferrari B.C."/>
        </authorList>
    </citation>
    <scope>NUCLEOTIDE SEQUENCE [LARGE SCALE GENOMIC DNA]</scope>
    <source>
        <strain evidence="6 7">SPB151</strain>
    </source>
</reference>
<reference evidence="7" key="1">
    <citation type="submission" date="2019-09" db="EMBL/GenBank/DDBJ databases">
        <title>Antimicrobial potential of Antarctic Bacteria.</title>
        <authorList>
            <person name="Benaud N."/>
            <person name="Edwards R.J."/>
            <person name="Ferrari B.C."/>
        </authorList>
    </citation>
    <scope>NUCLEOTIDE SEQUENCE [LARGE SCALE GENOMIC DNA]</scope>
    <source>
        <strain evidence="7">SPB151</strain>
    </source>
</reference>
<dbReference type="SUPFAM" id="SSF48230">
    <property type="entry name" value="Chondroitin AC/alginate lyase"/>
    <property type="match status" value="1"/>
</dbReference>
<dbReference type="InterPro" id="IPR012480">
    <property type="entry name" value="Hepar_II_III_C"/>
</dbReference>
<dbReference type="EMBL" id="CP043661">
    <property type="protein sequence ID" value="QNE17649.1"/>
    <property type="molecule type" value="Genomic_DNA"/>
</dbReference>
<keyword evidence="3" id="KW-0574">Periplasm</keyword>
<evidence type="ECO:0000256" key="1">
    <source>
        <dbReference type="ARBA" id="ARBA00004418"/>
    </source>
</evidence>
<keyword evidence="4" id="KW-0456">Lyase</keyword>
<evidence type="ECO:0000256" key="3">
    <source>
        <dbReference type="ARBA" id="ARBA00022764"/>
    </source>
</evidence>
<dbReference type="InterPro" id="IPR008929">
    <property type="entry name" value="Chondroitin_lyas"/>
</dbReference>
<keyword evidence="2" id="KW-0732">Signal</keyword>
<dbReference type="Gene3D" id="2.70.98.70">
    <property type="match status" value="1"/>
</dbReference>
<dbReference type="Pfam" id="PF07940">
    <property type="entry name" value="Hepar_II_III_C"/>
    <property type="match status" value="1"/>
</dbReference>
<keyword evidence="7" id="KW-1185">Reference proteome</keyword>
<feature type="domain" description="Heparinase II/III-like C-terminal" evidence="5">
    <location>
        <begin position="280"/>
        <end position="424"/>
    </location>
</feature>
<accession>A0A7G6WUI4</accession>
<evidence type="ECO:0000259" key="5">
    <source>
        <dbReference type="Pfam" id="PF07940"/>
    </source>
</evidence>
<proteinExistence type="predicted"/>
<dbReference type="GO" id="GO:0016829">
    <property type="term" value="F:lyase activity"/>
    <property type="evidence" value="ECO:0007669"/>
    <property type="project" value="UniProtKB-KW"/>
</dbReference>
<dbReference type="AlphaFoldDB" id="A0A7G6WUI4"/>
<sequence length="489" mass="53060">MMIPSERGGWWHAYVCPTHGVELDHVDLLTGHFPAEGAPCRYGCRLDTPAVRGAWTVLAHQACAADLLRMARGGEDITPQLEEYASLYATGGADPEPWMLGGVLFQQALTEAIWAVTIARAAWAMPTRSTAVAGLLDALASAAGRARGKLLAEGKFTSNYVAWLDAAGYLCSRDPEWLEGEHGLYEHLLAATYDDGWQWEASTYYHSFVLRAAVLATEGLSVPAKVAERMHSMAGVLTNLRFGPHLAALHDGPYSRVPYDAELAELAEFPAPPARLGVTVYEHAGYAVLRSAELLAIVDFGPHGGSHGHRDKLALYLYGQDAWQPDPGQVPYGHQGWRRYYASTAAHPAFRIDDSEQAECSGRLVSADSKSVVVACDTAYPGVTARRQVTLHNDGQLTDELVVECNEPYKITAQLRPAVPVSVRGTTSYWDKSLVGSHVGPAEFLLRPGPGPADDPQRVADQVDWSAYDATSATFRSTYRAIPEVQACS</sequence>
<comment type="subcellular location">
    <subcellularLocation>
        <location evidence="1">Periplasm</location>
    </subcellularLocation>
</comment>
<evidence type="ECO:0000313" key="6">
    <source>
        <dbReference type="EMBL" id="QNE17649.1"/>
    </source>
</evidence>
<evidence type="ECO:0000256" key="2">
    <source>
        <dbReference type="ARBA" id="ARBA00022729"/>
    </source>
</evidence>
<dbReference type="PANTHER" id="PTHR39210">
    <property type="entry name" value="HEPARIN-SULFATE LYASE"/>
    <property type="match status" value="1"/>
</dbReference>
<dbReference type="Proteomes" id="UP000515563">
    <property type="component" value="Chromosome"/>
</dbReference>
<organism evidence="6 7">
    <name type="scientific">Kribbella qitaiheensis</name>
    <dbReference type="NCBI Taxonomy" id="1544730"/>
    <lineage>
        <taxon>Bacteria</taxon>
        <taxon>Bacillati</taxon>
        <taxon>Actinomycetota</taxon>
        <taxon>Actinomycetes</taxon>
        <taxon>Propionibacteriales</taxon>
        <taxon>Kribbellaceae</taxon>
        <taxon>Kribbella</taxon>
    </lineage>
</organism>
<protein>
    <recommendedName>
        <fullName evidence="5">Heparinase II/III-like C-terminal domain-containing protein</fullName>
    </recommendedName>
</protein>
<dbReference type="GO" id="GO:0042597">
    <property type="term" value="C:periplasmic space"/>
    <property type="evidence" value="ECO:0007669"/>
    <property type="project" value="UniProtKB-SubCell"/>
</dbReference>